<evidence type="ECO:0000313" key="4">
    <source>
        <dbReference type="EMBL" id="CAD5125670.1"/>
    </source>
</evidence>
<dbReference type="SUPFAM" id="SSF49764">
    <property type="entry name" value="HSP20-like chaperones"/>
    <property type="match status" value="2"/>
</dbReference>
<dbReference type="PROSITE" id="PS01031">
    <property type="entry name" value="SHSP"/>
    <property type="match status" value="1"/>
</dbReference>
<dbReference type="PANTHER" id="PTHR45640:SF26">
    <property type="entry name" value="RE23625P"/>
    <property type="match status" value="1"/>
</dbReference>
<proteinExistence type="inferred from homology"/>
<dbReference type="InterPro" id="IPR008978">
    <property type="entry name" value="HSP20-like_chaperone"/>
</dbReference>
<comment type="caution">
    <text evidence="4">The sequence shown here is derived from an EMBL/GenBank/DDBJ whole genome shotgun (WGS) entry which is preliminary data.</text>
</comment>
<evidence type="ECO:0000256" key="2">
    <source>
        <dbReference type="RuleBase" id="RU003616"/>
    </source>
</evidence>
<dbReference type="Gene3D" id="2.60.40.790">
    <property type="match status" value="2"/>
</dbReference>
<dbReference type="InterPro" id="IPR001436">
    <property type="entry name" value="Alpha-crystallin/sHSP_animal"/>
</dbReference>
<dbReference type="EMBL" id="CAJFCJ010000028">
    <property type="protein sequence ID" value="CAD5125670.1"/>
    <property type="molecule type" value="Genomic_DNA"/>
</dbReference>
<name>A0A7I8WC49_9ANNE</name>
<comment type="similarity">
    <text evidence="1 2">Belongs to the small heat shock protein (HSP20) family.</text>
</comment>
<evidence type="ECO:0000313" key="5">
    <source>
        <dbReference type="Proteomes" id="UP000549394"/>
    </source>
</evidence>
<sequence length="234" mass="26619">MSDFLVIKPSQEADSDKAFIDDDNGLPVFKAIFDVNSFDKKDITLRIEGDKLHLEAKHREEKDDRAFVKTMLRTLDLPSHVDDKLMRTTINDKGFLIIEMPFHLPPSRSLQQNKPGVHPIITDPDGTRKIRVSTTLGREFTPDDVNVFIDENDPGIIAVRAAYEERAGQYGDKNRILRNIKRDIRLPSYMKAKSVKASLGPTGNLYIEIILLDQEKTYRCSITSEDVTDEISDT</sequence>
<dbReference type="AlphaFoldDB" id="A0A7I8WC49"/>
<dbReference type="InterPro" id="IPR002068">
    <property type="entry name" value="A-crystallin/Hsp20_dom"/>
</dbReference>
<organism evidence="4 5">
    <name type="scientific">Dimorphilus gyrociliatus</name>
    <dbReference type="NCBI Taxonomy" id="2664684"/>
    <lineage>
        <taxon>Eukaryota</taxon>
        <taxon>Metazoa</taxon>
        <taxon>Spiralia</taxon>
        <taxon>Lophotrochozoa</taxon>
        <taxon>Annelida</taxon>
        <taxon>Polychaeta</taxon>
        <taxon>Polychaeta incertae sedis</taxon>
        <taxon>Dinophilidae</taxon>
        <taxon>Dimorphilus</taxon>
    </lineage>
</organism>
<dbReference type="GO" id="GO:0042026">
    <property type="term" value="P:protein refolding"/>
    <property type="evidence" value="ECO:0007669"/>
    <property type="project" value="TreeGrafter"/>
</dbReference>
<dbReference type="GO" id="GO:0051082">
    <property type="term" value="F:unfolded protein binding"/>
    <property type="evidence" value="ECO:0007669"/>
    <property type="project" value="TreeGrafter"/>
</dbReference>
<keyword evidence="5" id="KW-1185">Reference proteome</keyword>
<evidence type="ECO:0000256" key="1">
    <source>
        <dbReference type="PROSITE-ProRule" id="PRU00285"/>
    </source>
</evidence>
<reference evidence="4 5" key="1">
    <citation type="submission" date="2020-08" db="EMBL/GenBank/DDBJ databases">
        <authorList>
            <person name="Hejnol A."/>
        </authorList>
    </citation>
    <scope>NUCLEOTIDE SEQUENCE [LARGE SCALE GENOMIC DNA]</scope>
</reference>
<accession>A0A7I8WC49</accession>
<dbReference type="CDD" id="cd06526">
    <property type="entry name" value="metazoan_ACD"/>
    <property type="match status" value="1"/>
</dbReference>
<dbReference type="GO" id="GO:0005634">
    <property type="term" value="C:nucleus"/>
    <property type="evidence" value="ECO:0007669"/>
    <property type="project" value="TreeGrafter"/>
</dbReference>
<evidence type="ECO:0000259" key="3">
    <source>
        <dbReference type="PROSITE" id="PS01031"/>
    </source>
</evidence>
<dbReference type="Proteomes" id="UP000549394">
    <property type="component" value="Unassembled WGS sequence"/>
</dbReference>
<dbReference type="GO" id="GO:0009408">
    <property type="term" value="P:response to heat"/>
    <property type="evidence" value="ECO:0007669"/>
    <property type="project" value="TreeGrafter"/>
</dbReference>
<dbReference type="OrthoDB" id="10060792at2759"/>
<protein>
    <submittedName>
        <fullName evidence="4">DgyrCDS13872</fullName>
    </submittedName>
</protein>
<dbReference type="Pfam" id="PF00011">
    <property type="entry name" value="HSP20"/>
    <property type="match status" value="2"/>
</dbReference>
<gene>
    <name evidence="4" type="ORF">DGYR_LOCUS13016</name>
</gene>
<dbReference type="PANTHER" id="PTHR45640">
    <property type="entry name" value="HEAT SHOCK PROTEIN HSP-12.2-RELATED"/>
    <property type="match status" value="1"/>
</dbReference>
<feature type="domain" description="SHSP" evidence="3">
    <location>
        <begin position="10"/>
        <end position="118"/>
    </location>
</feature>
<dbReference type="GO" id="GO:0005737">
    <property type="term" value="C:cytoplasm"/>
    <property type="evidence" value="ECO:0007669"/>
    <property type="project" value="TreeGrafter"/>
</dbReference>